<dbReference type="EMBL" id="VGIY01000246">
    <property type="protein sequence ID" value="MBM3318037.1"/>
    <property type="molecule type" value="Genomic_DNA"/>
</dbReference>
<proteinExistence type="predicted"/>
<dbReference type="InterPro" id="IPR032095">
    <property type="entry name" value="Sacchrp_dh-like_C"/>
</dbReference>
<evidence type="ECO:0000256" key="2">
    <source>
        <dbReference type="ARBA" id="ARBA00023002"/>
    </source>
</evidence>
<dbReference type="Gene3D" id="3.40.50.720">
    <property type="entry name" value="NAD(P)-binding Rossmann-like Domain"/>
    <property type="match status" value="1"/>
</dbReference>
<dbReference type="GO" id="GO:0005737">
    <property type="term" value="C:cytoplasm"/>
    <property type="evidence" value="ECO:0007669"/>
    <property type="project" value="TreeGrafter"/>
</dbReference>
<dbReference type="InterPro" id="IPR005097">
    <property type="entry name" value="Sacchrp_dh_NADP-bd"/>
</dbReference>
<evidence type="ECO:0000256" key="1">
    <source>
        <dbReference type="ARBA" id="ARBA00022857"/>
    </source>
</evidence>
<keyword evidence="1" id="KW-0521">NADP</keyword>
<dbReference type="GO" id="GO:0019878">
    <property type="term" value="P:lysine biosynthetic process via aminoadipic acid"/>
    <property type="evidence" value="ECO:0007669"/>
    <property type="project" value="TreeGrafter"/>
</dbReference>
<dbReference type="Gene3D" id="3.30.360.10">
    <property type="entry name" value="Dihydrodipicolinate Reductase, domain 2"/>
    <property type="match status" value="1"/>
</dbReference>
<dbReference type="FunFam" id="3.40.50.720:FF:000072">
    <property type="entry name" value="Saccharopine dehydrogenase [NADP(+), L-glutamate-forming]"/>
    <property type="match status" value="1"/>
</dbReference>
<dbReference type="InterPro" id="IPR051168">
    <property type="entry name" value="AASS"/>
</dbReference>
<feature type="domain" description="Saccharopine dehydrogenase-like C-terminal" evidence="4">
    <location>
        <begin position="123"/>
        <end position="427"/>
    </location>
</feature>
<protein>
    <submittedName>
        <fullName evidence="5">Saccharopine dehydrogenase NADP-binding domain-containing protein</fullName>
    </submittedName>
</protein>
<dbReference type="AlphaFoldDB" id="A0A937XBS7"/>
<dbReference type="SUPFAM" id="SSF51735">
    <property type="entry name" value="NAD(P)-binding Rossmann-fold domains"/>
    <property type="match status" value="1"/>
</dbReference>
<dbReference type="PANTHER" id="PTHR11133">
    <property type="entry name" value="SACCHAROPINE DEHYDROGENASE"/>
    <property type="match status" value="1"/>
</dbReference>
<accession>A0A937XBS7</accession>
<dbReference type="SUPFAM" id="SSF55347">
    <property type="entry name" value="Glyceraldehyde-3-phosphate dehydrogenase-like, C-terminal domain"/>
    <property type="match status" value="1"/>
</dbReference>
<dbReference type="GO" id="GO:0004753">
    <property type="term" value="F:saccharopine dehydrogenase activity"/>
    <property type="evidence" value="ECO:0007669"/>
    <property type="project" value="TreeGrafter"/>
</dbReference>
<gene>
    <name evidence="5" type="ORF">FJY75_09320</name>
</gene>
<evidence type="ECO:0000259" key="3">
    <source>
        <dbReference type="Pfam" id="PF03435"/>
    </source>
</evidence>
<dbReference type="InterPro" id="IPR036291">
    <property type="entry name" value="NAD(P)-bd_dom_sf"/>
</dbReference>
<sequence length="440" mass="48183">MARVLLLGAGLVTRPLVRYLLARPGLSLTIASRTVSKAEALLEGHAQGRALALLVDDQAALSREVAAHDLTISLLPYTHHVRVARLCLQHRRHMVTTSYISQEMRALDGEAQSAGLTILNEIGVDPGIDHMSAMRVIDDVKRRGGTVTAFSSYCGGLPAPEANTNPWGYKFSWSPRGVLMAGKNDGRFLRGGQTIDIPGAELFAHYEPVEVPDAGTFEGYTNRDCLGYIDLYGLQGIADMFRGTLRYPGWCDTMRAFARLGYLDDAPRPELRGMTFRDLAGLLVPEARGPADPAGAVARHLGLARDADPIRRFEWLGLFGDEPLPDAPSIMDAMVARMLARMAYAPGERDMLVMHHRFQARFPDHRESTTSTMVDFGIPGGDTSMARTVSLPAAIATGMILEGRITRRGVLAPVFAEIYEPVLAELETLQITCRERTTRS</sequence>
<evidence type="ECO:0000313" key="6">
    <source>
        <dbReference type="Proteomes" id="UP000748308"/>
    </source>
</evidence>
<dbReference type="FunFam" id="3.30.360.10:FF:000008">
    <property type="entry name" value="Alpha-aminoadipic semialdehyde synthase, mitochondrial"/>
    <property type="match status" value="1"/>
</dbReference>
<reference evidence="5" key="1">
    <citation type="submission" date="2019-03" db="EMBL/GenBank/DDBJ databases">
        <title>Lake Tanganyika Metagenome-Assembled Genomes (MAGs).</title>
        <authorList>
            <person name="Tran P."/>
        </authorList>
    </citation>
    <scope>NUCLEOTIDE SEQUENCE</scope>
    <source>
        <strain evidence="5">M_DeepCast_400m_m2_100</strain>
    </source>
</reference>
<dbReference type="PANTHER" id="PTHR11133:SF22">
    <property type="entry name" value="ALPHA-AMINOADIPIC SEMIALDEHYDE SYNTHASE, MITOCHONDRIAL"/>
    <property type="match status" value="1"/>
</dbReference>
<dbReference type="Pfam" id="PF16653">
    <property type="entry name" value="Sacchrp_dh_C"/>
    <property type="match status" value="1"/>
</dbReference>
<dbReference type="Gene3D" id="1.10.1870.10">
    <property type="entry name" value="Domain 3, Saccharopine reductase"/>
    <property type="match status" value="1"/>
</dbReference>
<dbReference type="Proteomes" id="UP000748308">
    <property type="component" value="Unassembled WGS sequence"/>
</dbReference>
<evidence type="ECO:0000259" key="4">
    <source>
        <dbReference type="Pfam" id="PF16653"/>
    </source>
</evidence>
<name>A0A937XBS7_UNCEI</name>
<keyword evidence="2" id="KW-0560">Oxidoreductase</keyword>
<evidence type="ECO:0000313" key="5">
    <source>
        <dbReference type="EMBL" id="MBM3318037.1"/>
    </source>
</evidence>
<feature type="domain" description="Saccharopine dehydrogenase NADP binding" evidence="3">
    <location>
        <begin position="4"/>
        <end position="119"/>
    </location>
</feature>
<dbReference type="Pfam" id="PF03435">
    <property type="entry name" value="Sacchrp_dh_NADP"/>
    <property type="match status" value="1"/>
</dbReference>
<organism evidence="5 6">
    <name type="scientific">Eiseniibacteriota bacterium</name>
    <dbReference type="NCBI Taxonomy" id="2212470"/>
    <lineage>
        <taxon>Bacteria</taxon>
        <taxon>Candidatus Eiseniibacteriota</taxon>
    </lineage>
</organism>
<comment type="caution">
    <text evidence="5">The sequence shown here is derived from an EMBL/GenBank/DDBJ whole genome shotgun (WGS) entry which is preliminary data.</text>
</comment>